<dbReference type="Proteomes" id="UP000521943">
    <property type="component" value="Unassembled WGS sequence"/>
</dbReference>
<organism evidence="1 2">
    <name type="scientific">Ephemerocybe angulata</name>
    <dbReference type="NCBI Taxonomy" id="980116"/>
    <lineage>
        <taxon>Eukaryota</taxon>
        <taxon>Fungi</taxon>
        <taxon>Dikarya</taxon>
        <taxon>Basidiomycota</taxon>
        <taxon>Agaricomycotina</taxon>
        <taxon>Agaricomycetes</taxon>
        <taxon>Agaricomycetidae</taxon>
        <taxon>Agaricales</taxon>
        <taxon>Agaricineae</taxon>
        <taxon>Psathyrellaceae</taxon>
        <taxon>Ephemerocybe</taxon>
    </lineage>
</organism>
<comment type="caution">
    <text evidence="1">The sequence shown here is derived from an EMBL/GenBank/DDBJ whole genome shotgun (WGS) entry which is preliminary data.</text>
</comment>
<dbReference type="AlphaFoldDB" id="A0A8H6HEG6"/>
<accession>A0A8H6HEG6</accession>
<dbReference type="InterPro" id="IPR012337">
    <property type="entry name" value="RNaseH-like_sf"/>
</dbReference>
<evidence type="ECO:0000313" key="2">
    <source>
        <dbReference type="Proteomes" id="UP000521943"/>
    </source>
</evidence>
<keyword evidence="2" id="KW-1185">Reference proteome</keyword>
<reference evidence="1 2" key="1">
    <citation type="submission" date="2020-07" db="EMBL/GenBank/DDBJ databases">
        <title>Comparative genomics of pyrophilous fungi reveals a link between fire events and developmental genes.</title>
        <authorList>
            <consortium name="DOE Joint Genome Institute"/>
            <person name="Steindorff A.S."/>
            <person name="Carver A."/>
            <person name="Calhoun S."/>
            <person name="Stillman K."/>
            <person name="Liu H."/>
            <person name="Lipzen A."/>
            <person name="Pangilinan J."/>
            <person name="Labutti K."/>
            <person name="Bruns T.D."/>
            <person name="Grigoriev I.V."/>
        </authorList>
    </citation>
    <scope>NUCLEOTIDE SEQUENCE [LARGE SCALE GENOMIC DNA]</scope>
    <source>
        <strain evidence="1 2">CBS 144469</strain>
    </source>
</reference>
<dbReference type="OrthoDB" id="3359487at2759"/>
<evidence type="ECO:0000313" key="1">
    <source>
        <dbReference type="EMBL" id="KAF6744776.1"/>
    </source>
</evidence>
<protein>
    <submittedName>
        <fullName evidence="1">Uncharacterized protein</fullName>
    </submittedName>
</protein>
<gene>
    <name evidence="1" type="ORF">DFP72DRAFT_825147</name>
</gene>
<sequence>MLYFALEYRWAIDRLTGDQASVLRAYELGNEEWELVKQVTDVLKVYKHATLRFSRGTPSLPSVIPAMDHIDDVLTTQSLDTKYLPAVRAACALSKKTLNRYYEKTDVSKTYRIAMMLHPRHKLQYFRNRTWPEEWIIEAHALLRSEFDENYASIPVPDDFAEVQHVTQPKPEVRTIITATLFNAIDFAFTRIRTATSTVK</sequence>
<name>A0A8H6HEG6_9AGAR</name>
<dbReference type="EMBL" id="JACGCI010000114">
    <property type="protein sequence ID" value="KAF6744776.1"/>
    <property type="molecule type" value="Genomic_DNA"/>
</dbReference>
<proteinExistence type="predicted"/>
<dbReference type="SUPFAM" id="SSF53098">
    <property type="entry name" value="Ribonuclease H-like"/>
    <property type="match status" value="1"/>
</dbReference>